<comment type="caution">
    <text evidence="6">The sequence shown here is derived from an EMBL/GenBank/DDBJ whole genome shotgun (WGS) entry which is preliminary data.</text>
</comment>
<dbReference type="EMBL" id="PYAL01000002">
    <property type="protein sequence ID" value="RXN91581.1"/>
    <property type="molecule type" value="Genomic_DNA"/>
</dbReference>
<dbReference type="Pfam" id="PF03446">
    <property type="entry name" value="NAD_binding_2"/>
    <property type="match status" value="1"/>
</dbReference>
<dbReference type="InterPro" id="IPR015815">
    <property type="entry name" value="HIBADH-related"/>
</dbReference>
<dbReference type="InterPro" id="IPR006115">
    <property type="entry name" value="6PGDH_NADP-bd"/>
</dbReference>
<feature type="domain" description="6-phosphogluconate dehydrogenase NADP-binding" evidence="4">
    <location>
        <begin position="4"/>
        <end position="161"/>
    </location>
</feature>
<feature type="domain" description="3-hydroxyisobutyrate dehydrogenase-like NAD-binding" evidence="5">
    <location>
        <begin position="166"/>
        <end position="286"/>
    </location>
</feature>
<evidence type="ECO:0000313" key="6">
    <source>
        <dbReference type="EMBL" id="RXN91581.1"/>
    </source>
</evidence>
<gene>
    <name evidence="6" type="ORF">C7R54_10685</name>
</gene>
<evidence type="ECO:0000313" key="7">
    <source>
        <dbReference type="Proteomes" id="UP000290849"/>
    </source>
</evidence>
<dbReference type="Gene3D" id="3.40.50.720">
    <property type="entry name" value="NAD(P)-binding Rossmann-like Domain"/>
    <property type="match status" value="1"/>
</dbReference>
<keyword evidence="7" id="KW-1185">Reference proteome</keyword>
<dbReference type="InterPro" id="IPR008927">
    <property type="entry name" value="6-PGluconate_DH-like_C_sf"/>
</dbReference>
<proteinExistence type="predicted"/>
<keyword evidence="2" id="KW-0520">NAD</keyword>
<name>A0A4Q1HM62_9BURK</name>
<organism evidence="6 7">
    <name type="scientific">Achromobacter aloeverae</name>
    <dbReference type="NCBI Taxonomy" id="1750518"/>
    <lineage>
        <taxon>Bacteria</taxon>
        <taxon>Pseudomonadati</taxon>
        <taxon>Pseudomonadota</taxon>
        <taxon>Betaproteobacteria</taxon>
        <taxon>Burkholderiales</taxon>
        <taxon>Alcaligenaceae</taxon>
        <taxon>Achromobacter</taxon>
    </lineage>
</organism>
<dbReference type="Gene3D" id="1.10.1040.10">
    <property type="entry name" value="N-(1-d-carboxylethyl)-l-norvaline Dehydrogenase, domain 2"/>
    <property type="match status" value="1"/>
</dbReference>
<dbReference type="GO" id="GO:0050661">
    <property type="term" value="F:NADP binding"/>
    <property type="evidence" value="ECO:0007669"/>
    <property type="project" value="InterPro"/>
</dbReference>
<dbReference type="Proteomes" id="UP000290849">
    <property type="component" value="Unassembled WGS sequence"/>
</dbReference>
<evidence type="ECO:0000256" key="2">
    <source>
        <dbReference type="ARBA" id="ARBA00023027"/>
    </source>
</evidence>
<keyword evidence="1" id="KW-0560">Oxidoreductase</keyword>
<evidence type="ECO:0000259" key="4">
    <source>
        <dbReference type="Pfam" id="PF03446"/>
    </source>
</evidence>
<evidence type="ECO:0000256" key="1">
    <source>
        <dbReference type="ARBA" id="ARBA00023002"/>
    </source>
</evidence>
<reference evidence="6 7" key="1">
    <citation type="journal article" date="2017" name="Int. J. Syst. Evol. Microbiol.">
        <title>Achromobacter aloeverae sp. nov., isolated from the root of Aloe vera (L.) Burm.f.</title>
        <authorList>
            <person name="Kuncharoen N."/>
            <person name="Muramatsu Y."/>
            <person name="Shibata C."/>
            <person name="Kamakura Y."/>
            <person name="Nakagawa Y."/>
            <person name="Tanasupawat S."/>
        </authorList>
    </citation>
    <scope>NUCLEOTIDE SEQUENCE [LARGE SCALE GENOMIC DNA]</scope>
    <source>
        <strain evidence="6 7">AVA-1</strain>
    </source>
</reference>
<dbReference type="AlphaFoldDB" id="A0A4Q1HM62"/>
<dbReference type="InterPro" id="IPR036291">
    <property type="entry name" value="NAD(P)-bd_dom_sf"/>
</dbReference>
<dbReference type="GO" id="GO:0016491">
    <property type="term" value="F:oxidoreductase activity"/>
    <property type="evidence" value="ECO:0007669"/>
    <property type="project" value="UniProtKB-KW"/>
</dbReference>
<sequence length="300" mass="31045">MAKQLGFVGIGQMGGAMAAHLTRSGFSVTGYDPSEQSRALAAKDGVKVVTQLRDAVLGADVVLTSLPNPAIALEAWLGQEGILDYMAEGSTGMELSSIDPEVMRQIAAAAAKRGVRMVDAPVSGGPLEAAAGQLVLMTGGEERDIEAVGDILDSLSSSRHMTGPVGTGKTVKLVNNMMSMGNIVVAAEAFALGTAAGVDPRTLFNVLSQSGGRSHHFLKRFPKAIEGDYAPGFKIELGEKDVALGIELGRKLMQPTPAASLVREMIALGMAGGRKGQDVVAMLDYYLSANSVRAGQASGS</sequence>
<dbReference type="PANTHER" id="PTHR43060:SF15">
    <property type="entry name" value="3-HYDROXYISOBUTYRATE DEHYDROGENASE-LIKE 1, MITOCHONDRIAL-RELATED"/>
    <property type="match status" value="1"/>
</dbReference>
<evidence type="ECO:0000256" key="3">
    <source>
        <dbReference type="PIRSR" id="PIRSR000103-1"/>
    </source>
</evidence>
<dbReference type="SUPFAM" id="SSF48179">
    <property type="entry name" value="6-phosphogluconate dehydrogenase C-terminal domain-like"/>
    <property type="match status" value="1"/>
</dbReference>
<dbReference type="OrthoDB" id="9777604at2"/>
<accession>A0A4Q1HM62</accession>
<dbReference type="Pfam" id="PF14833">
    <property type="entry name" value="NAD_binding_11"/>
    <property type="match status" value="1"/>
</dbReference>
<dbReference type="RefSeq" id="WP_129150238.1">
    <property type="nucleotide sequence ID" value="NZ_JBHSDO010000013.1"/>
</dbReference>
<protein>
    <submittedName>
        <fullName evidence="6">3-hydroxyisobutyrate dehydrogenase</fullName>
    </submittedName>
</protein>
<dbReference type="PANTHER" id="PTHR43060">
    <property type="entry name" value="3-HYDROXYISOBUTYRATE DEHYDROGENASE-LIKE 1, MITOCHONDRIAL-RELATED"/>
    <property type="match status" value="1"/>
</dbReference>
<dbReference type="GO" id="GO:0051287">
    <property type="term" value="F:NAD binding"/>
    <property type="evidence" value="ECO:0007669"/>
    <property type="project" value="InterPro"/>
</dbReference>
<feature type="active site" evidence="3">
    <location>
        <position position="172"/>
    </location>
</feature>
<dbReference type="PIRSF" id="PIRSF000103">
    <property type="entry name" value="HIBADH"/>
    <property type="match status" value="1"/>
</dbReference>
<dbReference type="InterPro" id="IPR013328">
    <property type="entry name" value="6PGD_dom2"/>
</dbReference>
<evidence type="ECO:0000259" key="5">
    <source>
        <dbReference type="Pfam" id="PF14833"/>
    </source>
</evidence>
<dbReference type="SUPFAM" id="SSF51735">
    <property type="entry name" value="NAD(P)-binding Rossmann-fold domains"/>
    <property type="match status" value="1"/>
</dbReference>
<dbReference type="InterPro" id="IPR029154">
    <property type="entry name" value="HIBADH-like_NADP-bd"/>
</dbReference>